<keyword evidence="3 8" id="KW-0418">Kinase</keyword>
<organism evidence="8 9">
    <name type="scientific">Lentisphaera araneosa HTCC2155</name>
    <dbReference type="NCBI Taxonomy" id="313628"/>
    <lineage>
        <taxon>Bacteria</taxon>
        <taxon>Pseudomonadati</taxon>
        <taxon>Lentisphaerota</taxon>
        <taxon>Lentisphaeria</taxon>
        <taxon>Lentisphaerales</taxon>
        <taxon>Lentisphaeraceae</taxon>
        <taxon>Lentisphaera</taxon>
    </lineage>
</organism>
<keyword evidence="5" id="KW-0175">Coiled coil</keyword>
<evidence type="ECO:0000256" key="1">
    <source>
        <dbReference type="ARBA" id="ARBA00022679"/>
    </source>
</evidence>
<keyword evidence="6" id="KW-0812">Transmembrane</keyword>
<dbReference type="CDD" id="cd14014">
    <property type="entry name" value="STKc_PknB_like"/>
    <property type="match status" value="1"/>
</dbReference>
<keyword evidence="2" id="KW-0547">Nucleotide-binding</keyword>
<evidence type="ECO:0000256" key="5">
    <source>
        <dbReference type="SAM" id="Coils"/>
    </source>
</evidence>
<dbReference type="PANTHER" id="PTHR43289:SF6">
    <property type="entry name" value="SERINE_THREONINE-PROTEIN KINASE NEKL-3"/>
    <property type="match status" value="1"/>
</dbReference>
<dbReference type="SUPFAM" id="SSF56112">
    <property type="entry name" value="Protein kinase-like (PK-like)"/>
    <property type="match status" value="1"/>
</dbReference>
<dbReference type="PANTHER" id="PTHR43289">
    <property type="entry name" value="MITOGEN-ACTIVATED PROTEIN KINASE KINASE KINASE 20-RELATED"/>
    <property type="match status" value="1"/>
</dbReference>
<accession>A6DGD6</accession>
<dbReference type="STRING" id="313628.LNTAR_22724"/>
<feature type="transmembrane region" description="Helical" evidence="6">
    <location>
        <begin position="327"/>
        <end position="346"/>
    </location>
</feature>
<protein>
    <submittedName>
        <fullName evidence="8">Serine/threonine-protein kinase</fullName>
    </submittedName>
</protein>
<reference evidence="8 9" key="1">
    <citation type="journal article" date="2010" name="J. Bacteriol.">
        <title>Genome sequence of Lentisphaera araneosa HTCC2155T, the type species of the order Lentisphaerales in the phylum Lentisphaerae.</title>
        <authorList>
            <person name="Thrash J.C."/>
            <person name="Cho J.C."/>
            <person name="Vergin K.L."/>
            <person name="Morris R.M."/>
            <person name="Giovannoni S.J."/>
        </authorList>
    </citation>
    <scope>NUCLEOTIDE SEQUENCE [LARGE SCALE GENOMIC DNA]</scope>
    <source>
        <strain evidence="8 9">HTCC2155</strain>
    </source>
</reference>
<gene>
    <name evidence="8" type="ORF">LNTAR_22724</name>
</gene>
<dbReference type="InterPro" id="IPR011009">
    <property type="entry name" value="Kinase-like_dom_sf"/>
</dbReference>
<keyword evidence="1" id="KW-0808">Transferase</keyword>
<dbReference type="PROSITE" id="PS00108">
    <property type="entry name" value="PROTEIN_KINASE_ST"/>
    <property type="match status" value="1"/>
</dbReference>
<dbReference type="InterPro" id="IPR000719">
    <property type="entry name" value="Prot_kinase_dom"/>
</dbReference>
<dbReference type="OrthoDB" id="258731at2"/>
<evidence type="ECO:0000313" key="8">
    <source>
        <dbReference type="EMBL" id="EDM29253.1"/>
    </source>
</evidence>
<dbReference type="AlphaFoldDB" id="A6DGD6"/>
<evidence type="ECO:0000313" key="9">
    <source>
        <dbReference type="Proteomes" id="UP000004947"/>
    </source>
</evidence>
<evidence type="ECO:0000259" key="7">
    <source>
        <dbReference type="PROSITE" id="PS50011"/>
    </source>
</evidence>
<evidence type="ECO:0000256" key="6">
    <source>
        <dbReference type="SAM" id="Phobius"/>
    </source>
</evidence>
<dbReference type="eggNOG" id="COG0515">
    <property type="taxonomic scope" value="Bacteria"/>
</dbReference>
<dbReference type="Pfam" id="PF00069">
    <property type="entry name" value="Pkinase"/>
    <property type="match status" value="1"/>
</dbReference>
<dbReference type="RefSeq" id="WP_007276979.1">
    <property type="nucleotide sequence ID" value="NZ_ABCK01000002.1"/>
</dbReference>
<dbReference type="SMART" id="SM00220">
    <property type="entry name" value="S_TKc"/>
    <property type="match status" value="1"/>
</dbReference>
<comment type="caution">
    <text evidence="8">The sequence shown here is derived from an EMBL/GenBank/DDBJ whole genome shotgun (WGS) entry which is preliminary data.</text>
</comment>
<sequence length="665" mass="76467">MPRNKQESLSQSVSEIDDRLGDLYQQLNHQEEYIEPDERYQVEDLMAQGGLKDIHKAFDCKASRYVAMAFPKDDSKESEEAFRREAQISALLEHSNIIPVYDMGWLKQPFFTMKLVQGESLNKAIYNQPLNKSLQVFIKICDAISYAHSRGVVHLDLKPDNVCIDNFGEVFVYDWGMALRLYIPEDDMNFLSPDIQGVSNECKGTPAFMAPEQLTPNKKVVDERTDIFSLGGLLYSILTKKVPFDIKSFNSKRELIAPSKRSPELHIDNGLVAVCLKAMSENPEQRYQTVDELRHEIDRYLDGFAPSAENASFLKTLSLLVRRHKKICVTVMIAFTIITTLIIGFITRLKISEQQILEALNVATEETARAEKERSRAESNQQKAEKALSEAQINFKMYLGEKKEREHLKDLSISNINSVFTEKWTYTRTLNQLNLALAAAPEDLKVLTNKIIFLIFYEKNEQAYQLYLKHNLEKQTFIKRILDEYIKYRRDDTAYYRQGYLHDDDFIKFISTIGSTESAWIARRIVHHRLSRPQPTERRLLLIREILKGTNAQQEKWNVQFNTNEGSVFTDLDLSGHENLSNLIALCGLKIGTLDLSDCGQVRLEDLNSSYIRKIIINGSEVESMESLQHLPGLEEVVLQKGQISAEEQDVLGKTYLQLKFTYVD</sequence>
<evidence type="ECO:0000256" key="2">
    <source>
        <dbReference type="ARBA" id="ARBA00022741"/>
    </source>
</evidence>
<dbReference type="Gene3D" id="3.30.200.20">
    <property type="entry name" value="Phosphorylase Kinase, domain 1"/>
    <property type="match status" value="1"/>
</dbReference>
<evidence type="ECO:0000256" key="4">
    <source>
        <dbReference type="ARBA" id="ARBA00022840"/>
    </source>
</evidence>
<dbReference type="Proteomes" id="UP000004947">
    <property type="component" value="Unassembled WGS sequence"/>
</dbReference>
<evidence type="ECO:0000256" key="3">
    <source>
        <dbReference type="ARBA" id="ARBA00022777"/>
    </source>
</evidence>
<keyword evidence="4" id="KW-0067">ATP-binding</keyword>
<proteinExistence type="predicted"/>
<dbReference type="InterPro" id="IPR008271">
    <property type="entry name" value="Ser/Thr_kinase_AS"/>
</dbReference>
<dbReference type="Gene3D" id="1.10.510.10">
    <property type="entry name" value="Transferase(Phosphotransferase) domain 1"/>
    <property type="match status" value="1"/>
</dbReference>
<keyword evidence="6" id="KW-1133">Transmembrane helix</keyword>
<dbReference type="PROSITE" id="PS50011">
    <property type="entry name" value="PROTEIN_KINASE_DOM"/>
    <property type="match status" value="1"/>
</dbReference>
<feature type="coiled-coil region" evidence="5">
    <location>
        <begin position="360"/>
        <end position="394"/>
    </location>
</feature>
<feature type="domain" description="Protein kinase" evidence="7">
    <location>
        <begin position="40"/>
        <end position="301"/>
    </location>
</feature>
<name>A6DGD6_9BACT</name>
<keyword evidence="9" id="KW-1185">Reference proteome</keyword>
<dbReference type="GO" id="GO:0005524">
    <property type="term" value="F:ATP binding"/>
    <property type="evidence" value="ECO:0007669"/>
    <property type="project" value="UniProtKB-KW"/>
</dbReference>
<dbReference type="GO" id="GO:0004674">
    <property type="term" value="F:protein serine/threonine kinase activity"/>
    <property type="evidence" value="ECO:0007669"/>
    <property type="project" value="TreeGrafter"/>
</dbReference>
<keyword evidence="6" id="KW-0472">Membrane</keyword>
<dbReference type="EMBL" id="ABCK01000002">
    <property type="protein sequence ID" value="EDM29253.1"/>
    <property type="molecule type" value="Genomic_DNA"/>
</dbReference>